<proteinExistence type="predicted"/>
<comment type="caution">
    <text evidence="1">The sequence shown here is derived from an EMBL/GenBank/DDBJ whole genome shotgun (WGS) entry which is preliminary data.</text>
</comment>
<reference evidence="1 2" key="1">
    <citation type="submission" date="2018-09" db="EMBL/GenBank/DDBJ databases">
        <title>Genomic investigation of the strawberry pathogen Phytophthora fragariae indicates pathogenicity is determined by transcriptional variation in three key races.</title>
        <authorList>
            <person name="Adams T.M."/>
            <person name="Armitage A.D."/>
            <person name="Sobczyk M.K."/>
            <person name="Bates H.J."/>
            <person name="Dunwell J.M."/>
            <person name="Nellist C.F."/>
            <person name="Harrison R.J."/>
        </authorList>
    </citation>
    <scope>NUCLEOTIDE SEQUENCE [LARGE SCALE GENOMIC DNA]</scope>
    <source>
        <strain evidence="1 2">SCRP245</strain>
    </source>
</reference>
<dbReference type="EMBL" id="QXFW01000599">
    <property type="protein sequence ID" value="KAE9007666.1"/>
    <property type="molecule type" value="Genomic_DNA"/>
</dbReference>
<evidence type="ECO:0000313" key="1">
    <source>
        <dbReference type="EMBL" id="KAE9007666.1"/>
    </source>
</evidence>
<sequence length="377" mass="42886">MNAILSRAGLSADQQRALCLDTIRDEVRHTRDKLEDALVSLRCLEEVIRLARGVHKSRMPLSVLVPDVQAPLVLVATTTGKLDEAGLRDLHSLIGTLLEKHPGSTGSFRWWHTKLHRFIQENYNVPSKSSLAVQAEVVSLLEEVQQWRSTQDFNVSMMDKTMSVVGRALRDPFDAWKPREDSRLAEVIGHLKMCINSYRDSLVQRRRRGDINAWLGQMSGCSFTPTLNMSSIPPARPREFFFSRSRNFKSLDEINEGFKLIAEAREENSFGLLTTALYSFLVKAPLTAHDLLPLHQLRVFNENVEELRRIGTEPAHSIQLQSYQELENILCLMRALMRKWPEYEECSVEAVEAALSRFPPSKRPAFVFPISAMTAKS</sequence>
<name>A0A6A3KJX0_9STRA</name>
<dbReference type="AlphaFoldDB" id="A0A6A3KJX0"/>
<gene>
    <name evidence="1" type="ORF">PF011_g11025</name>
</gene>
<dbReference type="Proteomes" id="UP000460718">
    <property type="component" value="Unassembled WGS sequence"/>
</dbReference>
<evidence type="ECO:0000313" key="2">
    <source>
        <dbReference type="Proteomes" id="UP000460718"/>
    </source>
</evidence>
<organism evidence="1 2">
    <name type="scientific">Phytophthora fragariae</name>
    <dbReference type="NCBI Taxonomy" id="53985"/>
    <lineage>
        <taxon>Eukaryota</taxon>
        <taxon>Sar</taxon>
        <taxon>Stramenopiles</taxon>
        <taxon>Oomycota</taxon>
        <taxon>Peronosporomycetes</taxon>
        <taxon>Peronosporales</taxon>
        <taxon>Peronosporaceae</taxon>
        <taxon>Phytophthora</taxon>
    </lineage>
</organism>
<accession>A0A6A3KJX0</accession>
<protein>
    <submittedName>
        <fullName evidence="1">Uncharacterized protein</fullName>
    </submittedName>
</protein>